<dbReference type="GO" id="GO:0016020">
    <property type="term" value="C:membrane"/>
    <property type="evidence" value="ECO:0007669"/>
    <property type="project" value="UniProtKB-SubCell"/>
</dbReference>
<reference evidence="6" key="1">
    <citation type="submission" date="2022-12" db="EMBL/GenBank/DDBJ databases">
        <authorList>
            <person name="Petersen C."/>
        </authorList>
    </citation>
    <scope>NUCLEOTIDE SEQUENCE</scope>
    <source>
        <strain evidence="6">IBT 21472</strain>
    </source>
</reference>
<dbReference type="EMBL" id="JAPZBO010000005">
    <property type="protein sequence ID" value="KAJ5315093.1"/>
    <property type="molecule type" value="Genomic_DNA"/>
</dbReference>
<feature type="transmembrane region" description="Helical" evidence="5">
    <location>
        <begin position="12"/>
        <end position="33"/>
    </location>
</feature>
<evidence type="ECO:0000256" key="3">
    <source>
        <dbReference type="ARBA" id="ARBA00022989"/>
    </source>
</evidence>
<keyword evidence="7" id="KW-1185">Reference proteome</keyword>
<dbReference type="AlphaFoldDB" id="A0A9W9L6R5"/>
<evidence type="ECO:0000256" key="1">
    <source>
        <dbReference type="ARBA" id="ARBA00004141"/>
    </source>
</evidence>
<accession>A0A9W9L6R5</accession>
<reference evidence="6" key="2">
    <citation type="journal article" date="2023" name="IMA Fungus">
        <title>Comparative genomic study of the Penicillium genus elucidates a diverse pangenome and 15 lateral gene transfer events.</title>
        <authorList>
            <person name="Petersen C."/>
            <person name="Sorensen T."/>
            <person name="Nielsen M.R."/>
            <person name="Sondergaard T.E."/>
            <person name="Sorensen J.L."/>
            <person name="Fitzpatrick D.A."/>
            <person name="Frisvad J.C."/>
            <person name="Nielsen K.L."/>
        </authorList>
    </citation>
    <scope>NUCLEOTIDE SEQUENCE</scope>
    <source>
        <strain evidence="6">IBT 21472</strain>
    </source>
</reference>
<evidence type="ECO:0000256" key="4">
    <source>
        <dbReference type="ARBA" id="ARBA00023136"/>
    </source>
</evidence>
<feature type="transmembrane region" description="Helical" evidence="5">
    <location>
        <begin position="45"/>
        <end position="62"/>
    </location>
</feature>
<dbReference type="Pfam" id="PF04479">
    <property type="entry name" value="RTA1"/>
    <property type="match status" value="1"/>
</dbReference>
<feature type="transmembrane region" description="Helical" evidence="5">
    <location>
        <begin position="240"/>
        <end position="260"/>
    </location>
</feature>
<dbReference type="PANTHER" id="PTHR31465:SF1">
    <property type="entry name" value="PROTEIN RTA1-RELATED"/>
    <property type="match status" value="1"/>
</dbReference>
<name>A0A9W9L6R5_9EURO</name>
<organism evidence="6 7">
    <name type="scientific">Penicillium atrosanguineum</name>
    <dbReference type="NCBI Taxonomy" id="1132637"/>
    <lineage>
        <taxon>Eukaryota</taxon>
        <taxon>Fungi</taxon>
        <taxon>Dikarya</taxon>
        <taxon>Ascomycota</taxon>
        <taxon>Pezizomycotina</taxon>
        <taxon>Eurotiomycetes</taxon>
        <taxon>Eurotiomycetidae</taxon>
        <taxon>Eurotiales</taxon>
        <taxon>Aspergillaceae</taxon>
        <taxon>Penicillium</taxon>
    </lineage>
</organism>
<evidence type="ECO:0000313" key="7">
    <source>
        <dbReference type="Proteomes" id="UP001147746"/>
    </source>
</evidence>
<sequence>MSTSNYKFVLYHYTPTLAGAVIFAALFSLTTALHLFQRIRTHTEYFTPFIVGGIFQIIGYGARAVSHFHTQNTTIYAMQNLFVLLAPTLYAASIYMVLGRIIIFLHGQHLSFVPVQLMTKIFVLGDVLSFLLQGAGGGIMSSSLQNSMVIGQWVIVAGLCVQLVFFGAFLTSSLIFHYQINQSPTSESESAISSCGFIPRDWRGLLFALYSACVLILIRSVYRLIEFSQGNNGYLIGHEVFLYGFDATMMFLVMVVMNAFHPSVVLRSNEAVNTEESKQSLNISELREIRCNSGSASNV</sequence>
<feature type="transmembrane region" description="Helical" evidence="5">
    <location>
        <begin position="82"/>
        <end position="105"/>
    </location>
</feature>
<evidence type="ECO:0000256" key="2">
    <source>
        <dbReference type="ARBA" id="ARBA00022692"/>
    </source>
</evidence>
<evidence type="ECO:0000313" key="6">
    <source>
        <dbReference type="EMBL" id="KAJ5315093.1"/>
    </source>
</evidence>
<proteinExistence type="predicted"/>
<comment type="caution">
    <text evidence="6">The sequence shown here is derived from an EMBL/GenBank/DDBJ whole genome shotgun (WGS) entry which is preliminary data.</text>
</comment>
<dbReference type="PANTHER" id="PTHR31465">
    <property type="entry name" value="PROTEIN RTA1-RELATED"/>
    <property type="match status" value="1"/>
</dbReference>
<evidence type="ECO:0000256" key="5">
    <source>
        <dbReference type="SAM" id="Phobius"/>
    </source>
</evidence>
<keyword evidence="4 5" id="KW-0472">Membrane</keyword>
<dbReference type="Proteomes" id="UP001147746">
    <property type="component" value="Unassembled WGS sequence"/>
</dbReference>
<dbReference type="InterPro" id="IPR007568">
    <property type="entry name" value="RTA1"/>
</dbReference>
<gene>
    <name evidence="6" type="ORF">N7476_005400</name>
</gene>
<feature type="transmembrane region" description="Helical" evidence="5">
    <location>
        <begin position="153"/>
        <end position="176"/>
    </location>
</feature>
<comment type="subcellular location">
    <subcellularLocation>
        <location evidence="1">Membrane</location>
        <topology evidence="1">Multi-pass membrane protein</topology>
    </subcellularLocation>
</comment>
<protein>
    <submittedName>
        <fullName evidence="6">Uncharacterized protein</fullName>
    </submittedName>
</protein>
<feature type="transmembrane region" description="Helical" evidence="5">
    <location>
        <begin position="205"/>
        <end position="225"/>
    </location>
</feature>
<keyword evidence="2 5" id="KW-0812">Transmembrane</keyword>
<feature type="transmembrane region" description="Helical" evidence="5">
    <location>
        <begin position="117"/>
        <end position="141"/>
    </location>
</feature>
<keyword evidence="3 5" id="KW-1133">Transmembrane helix</keyword>